<organism evidence="1 2">
    <name type="scientific">Pristionchus pacificus</name>
    <name type="common">Parasitic nematode worm</name>
    <dbReference type="NCBI Taxonomy" id="54126"/>
    <lineage>
        <taxon>Eukaryota</taxon>
        <taxon>Metazoa</taxon>
        <taxon>Ecdysozoa</taxon>
        <taxon>Nematoda</taxon>
        <taxon>Chromadorea</taxon>
        <taxon>Rhabditida</taxon>
        <taxon>Rhabditina</taxon>
        <taxon>Diplogasteromorpha</taxon>
        <taxon>Diplogasteroidea</taxon>
        <taxon>Neodiplogasteridae</taxon>
        <taxon>Pristionchus</taxon>
    </lineage>
</organism>
<evidence type="ECO:0000313" key="1">
    <source>
        <dbReference type="EnsemblMetazoa" id="PPA04014.1"/>
    </source>
</evidence>
<dbReference type="EnsemblMetazoa" id="PPA04014.1">
    <property type="protein sequence ID" value="PPA04014.1"/>
    <property type="gene ID" value="WBGene00093568"/>
</dbReference>
<sequence>MSSCFGNCCTSSPSHPARNQIAPQAVPISVIEEQTVFRDQLELAGINPTIDASKGSEMVELRGAGPVIIQQPLSTFNANHTGLAAPSINPSYVAFNGNELGVPDVTVTMPSAPNTPASSSSSRDDAHCPKHSRILLYTYLKAYSRATE</sequence>
<proteinExistence type="predicted"/>
<dbReference type="Proteomes" id="UP000005239">
    <property type="component" value="Unassembled WGS sequence"/>
</dbReference>
<dbReference type="AlphaFoldDB" id="A0A454XPG2"/>
<accession>A0A8R1U5W1</accession>
<evidence type="ECO:0000313" key="2">
    <source>
        <dbReference type="Proteomes" id="UP000005239"/>
    </source>
</evidence>
<protein>
    <submittedName>
        <fullName evidence="1">Uncharacterized protein</fullName>
    </submittedName>
</protein>
<reference evidence="2" key="1">
    <citation type="journal article" date="2008" name="Nat. Genet.">
        <title>The Pristionchus pacificus genome provides a unique perspective on nematode lifestyle and parasitism.</title>
        <authorList>
            <person name="Dieterich C."/>
            <person name="Clifton S.W."/>
            <person name="Schuster L.N."/>
            <person name="Chinwalla A."/>
            <person name="Delehaunty K."/>
            <person name="Dinkelacker I."/>
            <person name="Fulton L."/>
            <person name="Fulton R."/>
            <person name="Godfrey J."/>
            <person name="Minx P."/>
            <person name="Mitreva M."/>
            <person name="Roeseler W."/>
            <person name="Tian H."/>
            <person name="Witte H."/>
            <person name="Yang S.P."/>
            <person name="Wilson R.K."/>
            <person name="Sommer R.J."/>
        </authorList>
    </citation>
    <scope>NUCLEOTIDE SEQUENCE [LARGE SCALE GENOMIC DNA]</scope>
    <source>
        <strain evidence="2">PS312</strain>
    </source>
</reference>
<reference evidence="1" key="2">
    <citation type="submission" date="2022-06" db="UniProtKB">
        <authorList>
            <consortium name="EnsemblMetazoa"/>
        </authorList>
    </citation>
    <scope>IDENTIFICATION</scope>
    <source>
        <strain evidence="1">PS312</strain>
    </source>
</reference>
<accession>A0A454XPG2</accession>
<gene>
    <name evidence="1" type="primary">WBGene00093568</name>
</gene>
<name>A0A454XPG2_PRIPA</name>
<keyword evidence="2" id="KW-1185">Reference proteome</keyword>